<feature type="region of interest" description="Disordered" evidence="1">
    <location>
        <begin position="28"/>
        <end position="57"/>
    </location>
</feature>
<sequence length="118" mass="13395">MTLTPELETYAEKMRQRRRVAAHNLRAARTLQHQGDQEAARRIEKHRDARRRYGDLYPNPDRRADLLGHLDSLKATLADLESQNPLPEVSVTAAGQAIFETFKKAVVLYAALAQAARF</sequence>
<evidence type="ECO:0000313" key="3">
    <source>
        <dbReference type="Proteomes" id="UP000186607"/>
    </source>
</evidence>
<dbReference type="AlphaFoldDB" id="A0A1U7NW59"/>
<gene>
    <name evidence="2" type="ORF">BOO71_0009757</name>
</gene>
<reference evidence="2 3" key="1">
    <citation type="submission" date="2017-01" db="EMBL/GenBank/DDBJ databases">
        <title>Genome Analysis of Deinococcus marmoris KOPRI26562.</title>
        <authorList>
            <person name="Kim J.H."/>
            <person name="Oh H.-M."/>
        </authorList>
    </citation>
    <scope>NUCLEOTIDE SEQUENCE [LARGE SCALE GENOMIC DNA]</scope>
    <source>
        <strain evidence="2 3">KOPRI26562</strain>
    </source>
</reference>
<dbReference type="Proteomes" id="UP000186607">
    <property type="component" value="Unassembled WGS sequence"/>
</dbReference>
<name>A0A1U7NW59_9DEIO</name>
<feature type="compositionally biased region" description="Basic and acidic residues" evidence="1">
    <location>
        <begin position="35"/>
        <end position="57"/>
    </location>
</feature>
<organism evidence="2 3">
    <name type="scientific">Deinococcus marmoris</name>
    <dbReference type="NCBI Taxonomy" id="249408"/>
    <lineage>
        <taxon>Bacteria</taxon>
        <taxon>Thermotogati</taxon>
        <taxon>Deinococcota</taxon>
        <taxon>Deinococci</taxon>
        <taxon>Deinococcales</taxon>
        <taxon>Deinococcaceae</taxon>
        <taxon>Deinococcus</taxon>
    </lineage>
</organism>
<accession>A0A1U7NW59</accession>
<dbReference type="RefSeq" id="WP_075834224.1">
    <property type="nucleotide sequence ID" value="NZ_MSTI01000114.1"/>
</dbReference>
<evidence type="ECO:0000256" key="1">
    <source>
        <dbReference type="SAM" id="MobiDB-lite"/>
    </source>
</evidence>
<dbReference type="OrthoDB" id="9846215at2"/>
<comment type="caution">
    <text evidence="2">The sequence shown here is derived from an EMBL/GenBank/DDBJ whole genome shotgun (WGS) entry which is preliminary data.</text>
</comment>
<dbReference type="EMBL" id="MSTI01000114">
    <property type="protein sequence ID" value="OLV17152.1"/>
    <property type="molecule type" value="Genomic_DNA"/>
</dbReference>
<protein>
    <submittedName>
        <fullName evidence="2">Uncharacterized protein</fullName>
    </submittedName>
</protein>
<proteinExistence type="predicted"/>
<dbReference type="STRING" id="249408.BOO71_0009757"/>
<keyword evidence="3" id="KW-1185">Reference proteome</keyword>
<evidence type="ECO:0000313" key="2">
    <source>
        <dbReference type="EMBL" id="OLV17152.1"/>
    </source>
</evidence>